<organism evidence="2 3">
    <name type="scientific">Flavobacterium psychrophilum</name>
    <dbReference type="NCBI Taxonomy" id="96345"/>
    <lineage>
        <taxon>Bacteria</taxon>
        <taxon>Pseudomonadati</taxon>
        <taxon>Bacteroidota</taxon>
        <taxon>Flavobacteriia</taxon>
        <taxon>Flavobacteriales</taxon>
        <taxon>Flavobacteriaceae</taxon>
        <taxon>Flavobacterium</taxon>
    </lineage>
</organism>
<reference evidence="2 3" key="1">
    <citation type="submission" date="2020-07" db="EMBL/GenBank/DDBJ databases">
        <title>Genomic characterization of Flavobacterium psychrophilum strains.</title>
        <authorList>
            <person name="Castillo D."/>
            <person name="Jorgensen J."/>
            <person name="Middelboe M."/>
        </authorList>
    </citation>
    <scope>NUCLEOTIDE SEQUENCE [LARGE SCALE GENOMIC DNA]</scope>
    <source>
        <strain evidence="2 3">FPS-R7</strain>
    </source>
</reference>
<dbReference type="EMBL" id="CP059075">
    <property type="protein sequence ID" value="QRE04828.1"/>
    <property type="molecule type" value="Genomic_DNA"/>
</dbReference>
<protein>
    <submittedName>
        <fullName evidence="2">Uncharacterized protein</fullName>
    </submittedName>
</protein>
<keyword evidence="1" id="KW-0812">Transmembrane</keyword>
<dbReference type="Proteomes" id="UP000596329">
    <property type="component" value="Chromosome"/>
</dbReference>
<keyword evidence="1" id="KW-0472">Membrane</keyword>
<evidence type="ECO:0000313" key="3">
    <source>
        <dbReference type="Proteomes" id="UP000596329"/>
    </source>
</evidence>
<sequence>MSDLLSASSLLLAILTTLFSTYYSSIIEVLNLEPNNFKEDDKNNYTLAKSVLKTKLTPLLIAGVSITVIFIPQSVKIIKTSIEYFTSLEYKNLSYDTISTSYVAVTIFMFILTVNILVLFFKVISKMKNINPKRT</sequence>
<name>A0A7U2NGX7_FLAPS</name>
<dbReference type="RefSeq" id="WP_071958035.1">
    <property type="nucleotide sequence ID" value="NZ_CP059075.1"/>
</dbReference>
<feature type="transmembrane region" description="Helical" evidence="1">
    <location>
        <begin position="102"/>
        <end position="124"/>
    </location>
</feature>
<dbReference type="AlphaFoldDB" id="A0A7U2NGX7"/>
<evidence type="ECO:0000313" key="2">
    <source>
        <dbReference type="EMBL" id="QRE04828.1"/>
    </source>
</evidence>
<gene>
    <name evidence="2" type="ORF">H0H26_04350</name>
</gene>
<keyword evidence="1" id="KW-1133">Transmembrane helix</keyword>
<proteinExistence type="predicted"/>
<evidence type="ECO:0000256" key="1">
    <source>
        <dbReference type="SAM" id="Phobius"/>
    </source>
</evidence>
<accession>A0A7U2NGX7</accession>